<gene>
    <name evidence="1" type="ORF">CCMP2556_LOCUS31039</name>
</gene>
<accession>A0ABP0NI87</accession>
<comment type="caution">
    <text evidence="1">The sequence shown here is derived from an EMBL/GenBank/DDBJ whole genome shotgun (WGS) entry which is preliminary data.</text>
</comment>
<evidence type="ECO:0000313" key="1">
    <source>
        <dbReference type="EMBL" id="CAK9063138.1"/>
    </source>
</evidence>
<sequence>MRTVHNHQVYLRTVVTSRYRTQLGSDPDTRHSRGGKRCAPFLARVRRPLARSTARHLPMLCFRRPPPCREHHKSVFRQWIWMLLAVRSDGSAEVSRSKGIFPVYDGVITSPKCSCNCCVVERRRTGPDEAGGQELSKCAAGPPKTSSCSSQCAAVDDEVFTHVTIVDMDRYCFHRCRPEGTLSPSERLEVLEKTGGSSFHGGFSVYTPCVPVPKSLETFAMEPEGNGRDHLLPATIPDYETLQR</sequence>
<proteinExistence type="predicted"/>
<evidence type="ECO:0008006" key="3">
    <source>
        <dbReference type="Google" id="ProtNLM"/>
    </source>
</evidence>
<dbReference type="EMBL" id="CAXAMN010021762">
    <property type="protein sequence ID" value="CAK9063138.1"/>
    <property type="molecule type" value="Genomic_DNA"/>
</dbReference>
<organism evidence="1 2">
    <name type="scientific">Durusdinium trenchii</name>
    <dbReference type="NCBI Taxonomy" id="1381693"/>
    <lineage>
        <taxon>Eukaryota</taxon>
        <taxon>Sar</taxon>
        <taxon>Alveolata</taxon>
        <taxon>Dinophyceae</taxon>
        <taxon>Suessiales</taxon>
        <taxon>Symbiodiniaceae</taxon>
        <taxon>Durusdinium</taxon>
    </lineage>
</organism>
<protein>
    <recommendedName>
        <fullName evidence="3">SREBP regulating gene protein</fullName>
    </recommendedName>
</protein>
<evidence type="ECO:0000313" key="2">
    <source>
        <dbReference type="Proteomes" id="UP001642484"/>
    </source>
</evidence>
<dbReference type="Proteomes" id="UP001642484">
    <property type="component" value="Unassembled WGS sequence"/>
</dbReference>
<reference evidence="1 2" key="1">
    <citation type="submission" date="2024-02" db="EMBL/GenBank/DDBJ databases">
        <authorList>
            <person name="Chen Y."/>
            <person name="Shah S."/>
            <person name="Dougan E. K."/>
            <person name="Thang M."/>
            <person name="Chan C."/>
        </authorList>
    </citation>
    <scope>NUCLEOTIDE SEQUENCE [LARGE SCALE GENOMIC DNA]</scope>
</reference>
<keyword evidence="2" id="KW-1185">Reference proteome</keyword>
<name>A0ABP0NI87_9DINO</name>